<evidence type="ECO:0000313" key="2">
    <source>
        <dbReference type="Proteomes" id="UP000287124"/>
    </source>
</evidence>
<evidence type="ECO:0000313" key="1">
    <source>
        <dbReference type="EMBL" id="RTE73650.1"/>
    </source>
</evidence>
<dbReference type="EMBL" id="MIKF01000254">
    <property type="protein sequence ID" value="RTE73650.1"/>
    <property type="molecule type" value="Genomic_DNA"/>
</dbReference>
<proteinExistence type="predicted"/>
<accession>A0A430LD52</accession>
<gene>
    <name evidence="1" type="ORF">BHE90_011932</name>
</gene>
<dbReference type="AlphaFoldDB" id="A0A430LD52"/>
<sequence length="67" mass="7347">MSTNTQGYSSAFKVLLVLLSHTRDFSSAFKVLSSVQEVIEQRKDSSITTGGLSIRTGKSTMYDLLKS</sequence>
<name>A0A430LD52_9HYPO</name>
<comment type="caution">
    <text evidence="1">The sequence shown here is derived from an EMBL/GenBank/DDBJ whole genome shotgun (WGS) entry which is preliminary data.</text>
</comment>
<protein>
    <submittedName>
        <fullName evidence="1">Uncharacterized protein</fullName>
    </submittedName>
</protein>
<organism evidence="1 2">
    <name type="scientific">Fusarium euwallaceae</name>
    <dbReference type="NCBI Taxonomy" id="1147111"/>
    <lineage>
        <taxon>Eukaryota</taxon>
        <taxon>Fungi</taxon>
        <taxon>Dikarya</taxon>
        <taxon>Ascomycota</taxon>
        <taxon>Pezizomycotina</taxon>
        <taxon>Sordariomycetes</taxon>
        <taxon>Hypocreomycetidae</taxon>
        <taxon>Hypocreales</taxon>
        <taxon>Nectriaceae</taxon>
        <taxon>Fusarium</taxon>
        <taxon>Fusarium solani species complex</taxon>
    </lineage>
</organism>
<reference evidence="1 2" key="1">
    <citation type="submission" date="2017-06" db="EMBL/GenBank/DDBJ databases">
        <title>Comparative genomic analysis of Ambrosia Fusariam Clade fungi.</title>
        <authorList>
            <person name="Stajich J.E."/>
            <person name="Carrillo J."/>
            <person name="Kijimoto T."/>
            <person name="Eskalen A."/>
            <person name="O'Donnell K."/>
            <person name="Kasson M."/>
        </authorList>
    </citation>
    <scope>NUCLEOTIDE SEQUENCE [LARGE SCALE GENOMIC DNA]</scope>
    <source>
        <strain evidence="1 2">UCR1854</strain>
    </source>
</reference>
<dbReference type="Proteomes" id="UP000287124">
    <property type="component" value="Unassembled WGS sequence"/>
</dbReference>
<keyword evidence="2" id="KW-1185">Reference proteome</keyword>